<protein>
    <recommendedName>
        <fullName evidence="2">CN hydrolase domain-containing protein</fullName>
    </recommendedName>
</protein>
<dbReference type="GO" id="GO:0016811">
    <property type="term" value="F:hydrolase activity, acting on carbon-nitrogen (but not peptide) bonds, in linear amides"/>
    <property type="evidence" value="ECO:0007669"/>
    <property type="project" value="TreeGrafter"/>
</dbReference>
<dbReference type="Proteomes" id="UP000034324">
    <property type="component" value="Unassembled WGS sequence"/>
</dbReference>
<comment type="caution">
    <text evidence="3">The sequence shown here is derived from an EMBL/GenBank/DDBJ whole genome shotgun (WGS) entry which is preliminary data.</text>
</comment>
<reference evidence="3 4" key="1">
    <citation type="journal article" date="2015" name="Nature">
        <title>rRNA introns, odd ribosomes, and small enigmatic genomes across a large radiation of phyla.</title>
        <authorList>
            <person name="Brown C.T."/>
            <person name="Hug L.A."/>
            <person name="Thomas B.C."/>
            <person name="Sharon I."/>
            <person name="Castelle C.J."/>
            <person name="Singh A."/>
            <person name="Wilkins M.J."/>
            <person name="Williams K.H."/>
            <person name="Banfield J.F."/>
        </authorList>
    </citation>
    <scope>NUCLEOTIDE SEQUENCE [LARGE SCALE GENOMIC DNA]</scope>
</reference>
<evidence type="ECO:0000259" key="2">
    <source>
        <dbReference type="PROSITE" id="PS50263"/>
    </source>
</evidence>
<sequence length="250" mass="28534">MIVLELEQQRFIRVGAAQVEQVDDPEKNLGTIVGMMKIWTPYADILCFPEISLSGQAKDRDLTDLHEEIKRQARNTNLWVVYGAYTRRGDQIFNEAYIVDNKGSLRLTCQKQNPWRDEKGVTAGSESSVIHTELGNLGVVICWDLARPENLRRLVAQGAEIVFCPSYWYVGREFDATDVIDKLPSATAFQNQVYLVYCDAYTQNGETAGLSKICSPTYVLVAARPDREETITARLDREKLWQSRKIFDCW</sequence>
<dbReference type="Pfam" id="PF00795">
    <property type="entry name" value="CN_hydrolase"/>
    <property type="match status" value="1"/>
</dbReference>
<dbReference type="PROSITE" id="PS50263">
    <property type="entry name" value="CN_HYDROLASE"/>
    <property type="match status" value="1"/>
</dbReference>
<proteinExistence type="predicted"/>
<dbReference type="PANTHER" id="PTHR43674">
    <property type="entry name" value="NITRILASE C965.09-RELATED"/>
    <property type="match status" value="1"/>
</dbReference>
<dbReference type="EMBL" id="LBVC01000042">
    <property type="protein sequence ID" value="KKQ77332.1"/>
    <property type="molecule type" value="Genomic_DNA"/>
</dbReference>
<feature type="domain" description="CN hydrolase" evidence="2">
    <location>
        <begin position="12"/>
        <end position="237"/>
    </location>
</feature>
<dbReference type="InterPro" id="IPR050345">
    <property type="entry name" value="Aliph_Amidase/BUP"/>
</dbReference>
<evidence type="ECO:0000256" key="1">
    <source>
        <dbReference type="ARBA" id="ARBA00022801"/>
    </source>
</evidence>
<accession>A0A0G0KER9</accession>
<dbReference type="InterPro" id="IPR003010">
    <property type="entry name" value="C-N_Hydrolase"/>
</dbReference>
<dbReference type="InterPro" id="IPR036526">
    <property type="entry name" value="C-N_Hydrolase_sf"/>
</dbReference>
<evidence type="ECO:0000313" key="3">
    <source>
        <dbReference type="EMBL" id="KKQ77332.1"/>
    </source>
</evidence>
<dbReference type="CDD" id="cd07197">
    <property type="entry name" value="nitrilase"/>
    <property type="match status" value="1"/>
</dbReference>
<dbReference type="SUPFAM" id="SSF56317">
    <property type="entry name" value="Carbon-nitrogen hydrolase"/>
    <property type="match status" value="1"/>
</dbReference>
<organism evidence="3 4">
    <name type="scientific">Candidatus Daviesbacteria bacterium GW2011_GWF2_38_6</name>
    <dbReference type="NCBI Taxonomy" id="1618432"/>
    <lineage>
        <taxon>Bacteria</taxon>
        <taxon>Candidatus Daviesiibacteriota</taxon>
    </lineage>
</organism>
<dbReference type="Gene3D" id="3.60.110.10">
    <property type="entry name" value="Carbon-nitrogen hydrolase"/>
    <property type="match status" value="1"/>
</dbReference>
<gene>
    <name evidence="3" type="ORF">US99_C0042G0005</name>
</gene>
<evidence type="ECO:0000313" key="4">
    <source>
        <dbReference type="Proteomes" id="UP000034324"/>
    </source>
</evidence>
<dbReference type="AlphaFoldDB" id="A0A0G0KER9"/>
<name>A0A0G0KER9_9BACT</name>
<dbReference type="PANTHER" id="PTHR43674:SF16">
    <property type="entry name" value="CARBON-NITROGEN FAMILY, PUTATIVE (AFU_ORTHOLOGUE AFUA_5G02350)-RELATED"/>
    <property type="match status" value="1"/>
</dbReference>
<keyword evidence="1" id="KW-0378">Hydrolase</keyword>